<name>C7RPJ2_ACCRE</name>
<evidence type="ECO:0000313" key="5">
    <source>
        <dbReference type="EMBL" id="ACV34235.1"/>
    </source>
</evidence>
<reference evidence="5" key="1">
    <citation type="submission" date="2009-08" db="EMBL/GenBank/DDBJ databases">
        <authorList>
            <consortium name="US DOE Joint Genome Institute"/>
            <person name="Lucas S."/>
            <person name="Copeland A."/>
            <person name="Lapidus A."/>
            <person name="Glavina del Rio T."/>
            <person name="Dalin E."/>
            <person name="Tice H."/>
            <person name="Bruce D."/>
            <person name="Barry K."/>
            <person name="Pitluck S."/>
            <person name="Lowry S."/>
            <person name="Larimer F."/>
            <person name="Land M."/>
            <person name="Hauser L."/>
            <person name="Kyrpides N."/>
            <person name="Ivanova N."/>
            <person name="McMahon K.D."/>
            <person name="Hugenholtz P."/>
        </authorList>
    </citation>
    <scope>NUCLEOTIDE SEQUENCE</scope>
    <source>
        <strain evidence="5">UW-1</strain>
    </source>
</reference>
<sequence length="270" mass="28113">MTASRIGKDRTALITGASSGIGEELARCFAEGGFNLVLVARRADRLQALADMLSAQHGVQTSVAAADLAQCGSAAKLAGEMKRGKRAIDVLVNCAGVLEHGQFISMAADRHRQLIEVNVSALTAMLAHFLPPMLARGYGRILNVASIAAFQPVPSLATYAATKAYVLSLTESLAEELRDTGVTVSALCPGITATPMMHAAQQASQALKLPGIVVGDARSVAIEGYNACLNGEVISVPGGLNLASTLLSRAAPKWLVRRLGGFFGRAMTKA</sequence>
<dbReference type="InterPro" id="IPR002347">
    <property type="entry name" value="SDR_fam"/>
</dbReference>
<evidence type="ECO:0000259" key="4">
    <source>
        <dbReference type="SMART" id="SM00822"/>
    </source>
</evidence>
<proteinExistence type="inferred from homology"/>
<dbReference type="HOGENOM" id="CLU_010194_2_1_4"/>
<dbReference type="SUPFAM" id="SSF51735">
    <property type="entry name" value="NAD(P)-binding Rossmann-fold domains"/>
    <property type="match status" value="1"/>
</dbReference>
<evidence type="ECO:0000256" key="2">
    <source>
        <dbReference type="ARBA" id="ARBA00023002"/>
    </source>
</evidence>
<dbReference type="OrthoDB" id="9810734at2"/>
<keyword evidence="2" id="KW-0560">Oxidoreductase</keyword>
<feature type="domain" description="Ketoreductase" evidence="4">
    <location>
        <begin position="10"/>
        <end position="190"/>
    </location>
</feature>
<dbReference type="EMBL" id="CP001715">
    <property type="protein sequence ID" value="ACV34235.1"/>
    <property type="molecule type" value="Genomic_DNA"/>
</dbReference>
<reference evidence="5" key="2">
    <citation type="submission" date="2009-09" db="EMBL/GenBank/DDBJ databases">
        <title>Complete sequence of chromosome of Candidatus Accumulibacter phosphatis clade IIA str. UW-1.</title>
        <authorList>
            <consortium name="US DOE Joint Genome Institute"/>
            <person name="Martin H.G."/>
            <person name="Ivanova N."/>
            <person name="Kunin V."/>
            <person name="Warnecke F."/>
            <person name="Barry K."/>
            <person name="He S."/>
            <person name="Salamov A."/>
            <person name="Szeto E."/>
            <person name="Dalin E."/>
            <person name="Pangilinan J.L."/>
            <person name="Lapidus A."/>
            <person name="Lowry S."/>
            <person name="Kyrpides N.C."/>
            <person name="McMahon K.D."/>
            <person name="Hugenholtz P."/>
        </authorList>
    </citation>
    <scope>NUCLEOTIDE SEQUENCE [LARGE SCALE GENOMIC DNA]</scope>
    <source>
        <strain evidence="5">UW-1</strain>
    </source>
</reference>
<dbReference type="eggNOG" id="COG0300">
    <property type="taxonomic scope" value="Bacteria"/>
</dbReference>
<dbReference type="InterPro" id="IPR020904">
    <property type="entry name" value="Sc_DH/Rdtase_CS"/>
</dbReference>
<dbReference type="AlphaFoldDB" id="C7RPJ2"/>
<gene>
    <name evidence="5" type="ordered locus">CAP2UW1_0898</name>
</gene>
<dbReference type="Pfam" id="PF00106">
    <property type="entry name" value="adh_short"/>
    <property type="match status" value="1"/>
</dbReference>
<organism evidence="5">
    <name type="scientific">Accumulibacter regalis</name>
    <dbReference type="NCBI Taxonomy" id="522306"/>
    <lineage>
        <taxon>Bacteria</taxon>
        <taxon>Pseudomonadati</taxon>
        <taxon>Pseudomonadota</taxon>
        <taxon>Betaproteobacteria</taxon>
        <taxon>Candidatus Accumulibacter</taxon>
    </lineage>
</organism>
<dbReference type="PRINTS" id="PR00081">
    <property type="entry name" value="GDHRDH"/>
</dbReference>
<evidence type="ECO:0000256" key="1">
    <source>
        <dbReference type="ARBA" id="ARBA00006484"/>
    </source>
</evidence>
<dbReference type="InterPro" id="IPR036291">
    <property type="entry name" value="NAD(P)-bd_dom_sf"/>
</dbReference>
<dbReference type="STRING" id="522306.CAP2UW1_0898"/>
<dbReference type="KEGG" id="app:CAP2UW1_0898"/>
<dbReference type="Gene3D" id="3.40.50.720">
    <property type="entry name" value="NAD(P)-binding Rossmann-like Domain"/>
    <property type="match status" value="1"/>
</dbReference>
<dbReference type="SMART" id="SM00822">
    <property type="entry name" value="PKS_KR"/>
    <property type="match status" value="1"/>
</dbReference>
<evidence type="ECO:0000256" key="3">
    <source>
        <dbReference type="RuleBase" id="RU000363"/>
    </source>
</evidence>
<dbReference type="PANTHER" id="PTHR44196:SF2">
    <property type="entry name" value="SHORT-CHAIN DEHYDROGENASE-RELATED"/>
    <property type="match status" value="1"/>
</dbReference>
<dbReference type="GO" id="GO:0016020">
    <property type="term" value="C:membrane"/>
    <property type="evidence" value="ECO:0007669"/>
    <property type="project" value="TreeGrafter"/>
</dbReference>
<dbReference type="PRINTS" id="PR00080">
    <property type="entry name" value="SDRFAMILY"/>
</dbReference>
<dbReference type="PROSITE" id="PS00061">
    <property type="entry name" value="ADH_SHORT"/>
    <property type="match status" value="1"/>
</dbReference>
<protein>
    <submittedName>
        <fullName evidence="5">Short-chain dehydrogenase/reductase SDR</fullName>
    </submittedName>
</protein>
<dbReference type="PIRSF" id="PIRSF000126">
    <property type="entry name" value="11-beta-HSD1"/>
    <property type="match status" value="1"/>
</dbReference>
<dbReference type="PANTHER" id="PTHR44196">
    <property type="entry name" value="DEHYDROGENASE/REDUCTASE SDR FAMILY MEMBER 7B"/>
    <property type="match status" value="1"/>
</dbReference>
<dbReference type="GO" id="GO:0016491">
    <property type="term" value="F:oxidoreductase activity"/>
    <property type="evidence" value="ECO:0007669"/>
    <property type="project" value="UniProtKB-KW"/>
</dbReference>
<comment type="similarity">
    <text evidence="1 3">Belongs to the short-chain dehydrogenases/reductases (SDR) family.</text>
</comment>
<dbReference type="InterPro" id="IPR057326">
    <property type="entry name" value="KR_dom"/>
</dbReference>
<accession>C7RPJ2</accession>